<feature type="region of interest" description="Disordered" evidence="1">
    <location>
        <begin position="1"/>
        <end position="25"/>
    </location>
</feature>
<protein>
    <submittedName>
        <fullName evidence="2">Uncharacterized protein</fullName>
    </submittedName>
</protein>
<evidence type="ECO:0000256" key="1">
    <source>
        <dbReference type="SAM" id="MobiDB-lite"/>
    </source>
</evidence>
<sequence>PLLPSCRCAGAKPDPKRRRGAQVASSDAPLALSALPVQRCIGRRLYDENEDLSDVEEIVSVRGFNLDEKLRSRSYRGDFVRPMDGQGERRETVKSLLAS</sequence>
<evidence type="ECO:0000313" key="3">
    <source>
        <dbReference type="Proteomes" id="UP000472273"/>
    </source>
</evidence>
<organism evidence="2 3">
    <name type="scientific">Pseudonaja textilis</name>
    <name type="common">Eastern brown snake</name>
    <dbReference type="NCBI Taxonomy" id="8673"/>
    <lineage>
        <taxon>Eukaryota</taxon>
        <taxon>Metazoa</taxon>
        <taxon>Chordata</taxon>
        <taxon>Craniata</taxon>
        <taxon>Vertebrata</taxon>
        <taxon>Euteleostomi</taxon>
        <taxon>Lepidosauria</taxon>
        <taxon>Squamata</taxon>
        <taxon>Bifurcata</taxon>
        <taxon>Unidentata</taxon>
        <taxon>Episquamata</taxon>
        <taxon>Toxicofera</taxon>
        <taxon>Serpentes</taxon>
        <taxon>Colubroidea</taxon>
        <taxon>Elapidae</taxon>
        <taxon>Hydrophiinae</taxon>
        <taxon>Pseudonaja</taxon>
    </lineage>
</organism>
<proteinExistence type="predicted"/>
<feature type="region of interest" description="Disordered" evidence="1">
    <location>
        <begin position="79"/>
        <end position="99"/>
    </location>
</feature>
<dbReference type="GeneTree" id="ENSGT00950000186270"/>
<dbReference type="Proteomes" id="UP000472273">
    <property type="component" value="Unplaced"/>
</dbReference>
<feature type="compositionally biased region" description="Basic and acidic residues" evidence="1">
    <location>
        <begin position="79"/>
        <end position="93"/>
    </location>
</feature>
<accession>A0A670ZP51</accession>
<reference evidence="2" key="2">
    <citation type="submission" date="2025-09" db="UniProtKB">
        <authorList>
            <consortium name="Ensembl"/>
        </authorList>
    </citation>
    <scope>IDENTIFICATION</scope>
</reference>
<dbReference type="AlphaFoldDB" id="A0A670ZP51"/>
<reference evidence="2" key="1">
    <citation type="submission" date="2025-08" db="UniProtKB">
        <authorList>
            <consortium name="Ensembl"/>
        </authorList>
    </citation>
    <scope>IDENTIFICATION</scope>
</reference>
<keyword evidence="3" id="KW-1185">Reference proteome</keyword>
<evidence type="ECO:0000313" key="2">
    <source>
        <dbReference type="Ensembl" id="ENSPTXP00000024520.1"/>
    </source>
</evidence>
<dbReference type="Ensembl" id="ENSPTXT00000025278.1">
    <property type="protein sequence ID" value="ENSPTXP00000024520.1"/>
    <property type="gene ID" value="ENSPTXG00000017072.1"/>
</dbReference>
<name>A0A670ZP51_PSETE</name>